<reference evidence="2" key="1">
    <citation type="submission" date="2024-05" db="EMBL/GenBank/DDBJ databases">
        <authorList>
            <person name="Yu L."/>
        </authorList>
    </citation>
    <scope>NUCLEOTIDE SEQUENCE</scope>
    <source>
        <strain evidence="2">G08B096</strain>
    </source>
</reference>
<organism evidence="2">
    <name type="scientific">Agromyces sp. G08B096</name>
    <dbReference type="NCBI Taxonomy" id="3156399"/>
    <lineage>
        <taxon>Bacteria</taxon>
        <taxon>Bacillati</taxon>
        <taxon>Actinomycetota</taxon>
        <taxon>Actinomycetes</taxon>
        <taxon>Micrococcales</taxon>
        <taxon>Microbacteriaceae</taxon>
        <taxon>Agromyces</taxon>
    </lineage>
</organism>
<protein>
    <submittedName>
        <fullName evidence="2">DUF4326 domain-containing protein</fullName>
    </submittedName>
</protein>
<dbReference type="Pfam" id="PF14216">
    <property type="entry name" value="DUF4326"/>
    <property type="match status" value="1"/>
</dbReference>
<sequence>MPERIQLSRRKGWRKPENTVVVARPSKWGNPFKITHEHCDEAEVGGMCWVVRRADRRPAFAHESTVREARAVAVEEFRTYLRAGLLSFTVEGVRAELAGKNLACWCPLDQPCHADVLLEIANESGT</sequence>
<name>A0AAU7W3F0_9MICO</name>
<gene>
    <name evidence="2" type="ORF">ABIQ69_11425</name>
</gene>
<accession>A0AAU7W3F0</accession>
<dbReference type="InterPro" id="IPR025475">
    <property type="entry name" value="DUF4326"/>
</dbReference>
<proteinExistence type="predicted"/>
<evidence type="ECO:0000259" key="1">
    <source>
        <dbReference type="Pfam" id="PF14216"/>
    </source>
</evidence>
<dbReference type="EMBL" id="CP158374">
    <property type="protein sequence ID" value="XBX81218.1"/>
    <property type="molecule type" value="Genomic_DNA"/>
</dbReference>
<feature type="domain" description="DUF4326" evidence="1">
    <location>
        <begin position="9"/>
        <end position="119"/>
    </location>
</feature>
<evidence type="ECO:0000313" key="2">
    <source>
        <dbReference type="EMBL" id="XBX81218.1"/>
    </source>
</evidence>
<dbReference type="AlphaFoldDB" id="A0AAU7W3F0"/>
<dbReference type="RefSeq" id="WP_350347240.1">
    <property type="nucleotide sequence ID" value="NZ_CP158374.1"/>
</dbReference>